<gene>
    <name evidence="2" type="ORF">LZC95_50200</name>
</gene>
<accession>A0ABZ2K7B1</accession>
<reference evidence="2 3" key="1">
    <citation type="submission" date="2021-12" db="EMBL/GenBank/DDBJ databases">
        <title>Discovery of the Pendulisporaceae a myxobacterial family with distinct sporulation behavior and unique specialized metabolism.</title>
        <authorList>
            <person name="Garcia R."/>
            <person name="Popoff A."/>
            <person name="Bader C.D."/>
            <person name="Loehr J."/>
            <person name="Walesch S."/>
            <person name="Walt C."/>
            <person name="Boldt J."/>
            <person name="Bunk B."/>
            <person name="Haeckl F.J.F.P.J."/>
            <person name="Gunesch A.P."/>
            <person name="Birkelbach J."/>
            <person name="Nuebel U."/>
            <person name="Pietschmann T."/>
            <person name="Bach T."/>
            <person name="Mueller R."/>
        </authorList>
    </citation>
    <scope>NUCLEOTIDE SEQUENCE [LARGE SCALE GENOMIC DNA]</scope>
    <source>
        <strain evidence="2 3">MSr12523</strain>
    </source>
</reference>
<dbReference type="RefSeq" id="WP_394845188.1">
    <property type="nucleotide sequence ID" value="NZ_CP089982.1"/>
</dbReference>
<evidence type="ECO:0000313" key="3">
    <source>
        <dbReference type="Proteomes" id="UP001379533"/>
    </source>
</evidence>
<protein>
    <submittedName>
        <fullName evidence="2">Uncharacterized protein</fullName>
    </submittedName>
</protein>
<organism evidence="2 3">
    <name type="scientific">Pendulispora brunnea</name>
    <dbReference type="NCBI Taxonomy" id="2905690"/>
    <lineage>
        <taxon>Bacteria</taxon>
        <taxon>Pseudomonadati</taxon>
        <taxon>Myxococcota</taxon>
        <taxon>Myxococcia</taxon>
        <taxon>Myxococcales</taxon>
        <taxon>Sorangiineae</taxon>
        <taxon>Pendulisporaceae</taxon>
        <taxon>Pendulispora</taxon>
    </lineage>
</organism>
<evidence type="ECO:0000256" key="1">
    <source>
        <dbReference type="SAM" id="MobiDB-lite"/>
    </source>
</evidence>
<evidence type="ECO:0000313" key="2">
    <source>
        <dbReference type="EMBL" id="WXA94578.1"/>
    </source>
</evidence>
<proteinExistence type="predicted"/>
<sequence length="55" mass="5983">MSSATLAEKRASHRAQMQEHVGGQQGTRVRLGVILAEAEREQRVPGDTDIAIRAV</sequence>
<dbReference type="EMBL" id="CP089982">
    <property type="protein sequence ID" value="WXA94578.1"/>
    <property type="molecule type" value="Genomic_DNA"/>
</dbReference>
<dbReference type="Proteomes" id="UP001379533">
    <property type="component" value="Chromosome"/>
</dbReference>
<keyword evidence="3" id="KW-1185">Reference proteome</keyword>
<name>A0ABZ2K7B1_9BACT</name>
<feature type="region of interest" description="Disordered" evidence="1">
    <location>
        <begin position="1"/>
        <end position="26"/>
    </location>
</feature>